<dbReference type="InterPro" id="IPR012340">
    <property type="entry name" value="NA-bd_OB-fold"/>
</dbReference>
<dbReference type="EnsemblPlants" id="Bo3g030010.1">
    <property type="protein sequence ID" value="Bo3g030010.1"/>
    <property type="gene ID" value="Bo3g030010"/>
</dbReference>
<dbReference type="AlphaFoldDB" id="A0A0D3B574"/>
<reference evidence="1" key="2">
    <citation type="submission" date="2015-03" db="UniProtKB">
        <authorList>
            <consortium name="EnsemblPlants"/>
        </authorList>
    </citation>
    <scope>IDENTIFICATION</scope>
</reference>
<name>A0A0D3B574_BRAOL</name>
<proteinExistence type="predicted"/>
<sequence>MYDLANINTHYQTSQEKSLVCKVLLVILRKKRMVTIKLDSLFGSQVVSFHKELEAMCVDPKVIVATSINPKLVGGRLFLNATSHVYFDKKTYAGEVRFYQLVARGTGLPSAAPLLRSYAKVETMTMAELNAAVVNAASQEIDFLRIGRVVRLDTDKGWCYAACSKCSKKLQRTASAFACGRCNNLHGAGALRRVASLLNNYMLKTVGQDELQASSRLLSFFVDHLNN</sequence>
<dbReference type="OMA" id="AFACGRC"/>
<dbReference type="Proteomes" id="UP000032141">
    <property type="component" value="Chromosome C3"/>
</dbReference>
<reference evidence="1 2" key="1">
    <citation type="journal article" date="2014" name="Genome Biol.">
        <title>Transcriptome and methylome profiling reveals relics of genome dominance in the mesopolyploid Brassica oleracea.</title>
        <authorList>
            <person name="Parkin I.A."/>
            <person name="Koh C."/>
            <person name="Tang H."/>
            <person name="Robinson S.J."/>
            <person name="Kagale S."/>
            <person name="Clarke W.E."/>
            <person name="Town C.D."/>
            <person name="Nixon J."/>
            <person name="Krishnakumar V."/>
            <person name="Bidwell S.L."/>
            <person name="Denoeud F."/>
            <person name="Belcram H."/>
            <person name="Links M.G."/>
            <person name="Just J."/>
            <person name="Clarke C."/>
            <person name="Bender T."/>
            <person name="Huebert T."/>
            <person name="Mason A.S."/>
            <person name="Pires J.C."/>
            <person name="Barker G."/>
            <person name="Moore J."/>
            <person name="Walley P.G."/>
            <person name="Manoli S."/>
            <person name="Batley J."/>
            <person name="Edwards D."/>
            <person name="Nelson M.N."/>
            <person name="Wang X."/>
            <person name="Paterson A.H."/>
            <person name="King G."/>
            <person name="Bancroft I."/>
            <person name="Chalhoub B."/>
            <person name="Sharpe A.G."/>
        </authorList>
    </citation>
    <scope>NUCLEOTIDE SEQUENCE</scope>
    <source>
        <strain evidence="1 2">cv. TO1000</strain>
    </source>
</reference>
<evidence type="ECO:0000313" key="2">
    <source>
        <dbReference type="Proteomes" id="UP000032141"/>
    </source>
</evidence>
<keyword evidence="2" id="KW-1185">Reference proteome</keyword>
<evidence type="ECO:0000313" key="1">
    <source>
        <dbReference type="EnsemblPlants" id="Bo3g030010.1"/>
    </source>
</evidence>
<evidence type="ECO:0008006" key="3">
    <source>
        <dbReference type="Google" id="ProtNLM"/>
    </source>
</evidence>
<dbReference type="Gramene" id="Bo3g030010.1">
    <property type="protein sequence ID" value="Bo3g030010.1"/>
    <property type="gene ID" value="Bo3g030010"/>
</dbReference>
<organism evidence="1 2">
    <name type="scientific">Brassica oleracea var. oleracea</name>
    <dbReference type="NCBI Taxonomy" id="109376"/>
    <lineage>
        <taxon>Eukaryota</taxon>
        <taxon>Viridiplantae</taxon>
        <taxon>Streptophyta</taxon>
        <taxon>Embryophyta</taxon>
        <taxon>Tracheophyta</taxon>
        <taxon>Spermatophyta</taxon>
        <taxon>Magnoliopsida</taxon>
        <taxon>eudicotyledons</taxon>
        <taxon>Gunneridae</taxon>
        <taxon>Pentapetalae</taxon>
        <taxon>rosids</taxon>
        <taxon>malvids</taxon>
        <taxon>Brassicales</taxon>
        <taxon>Brassicaceae</taxon>
        <taxon>Brassiceae</taxon>
        <taxon>Brassica</taxon>
    </lineage>
</organism>
<dbReference type="HOGENOM" id="CLU_1222354_0_0_1"/>
<protein>
    <recommendedName>
        <fullName evidence="3">Replication factor A C-terminal domain-containing protein</fullName>
    </recommendedName>
</protein>
<accession>A0A0D3B574</accession>
<dbReference type="Gene3D" id="2.40.50.140">
    <property type="entry name" value="Nucleic acid-binding proteins"/>
    <property type="match status" value="1"/>
</dbReference>